<reference evidence="1" key="1">
    <citation type="submission" date="2019-09" db="EMBL/GenBank/DDBJ databases">
        <authorList>
            <person name="Teo W.F.A."/>
            <person name="Duangmal K."/>
        </authorList>
    </citation>
    <scope>NUCLEOTIDE SEQUENCE [LARGE SCALE GENOMIC DNA]</scope>
    <source>
        <strain evidence="1">K81G1</strain>
    </source>
</reference>
<name>A0A5N0V110_9PSEU</name>
<protein>
    <recommendedName>
        <fullName evidence="3">Amidoligase enzyme</fullName>
    </recommendedName>
</protein>
<dbReference type="AlphaFoldDB" id="A0A5N0V110"/>
<comment type="caution">
    <text evidence="1">The sequence shown here is derived from an EMBL/GenBank/DDBJ whole genome shotgun (WGS) entry which is preliminary data.</text>
</comment>
<dbReference type="OrthoDB" id="4761717at2"/>
<evidence type="ECO:0000313" key="2">
    <source>
        <dbReference type="Proteomes" id="UP000319769"/>
    </source>
</evidence>
<dbReference type="Proteomes" id="UP000319769">
    <property type="component" value="Unassembled WGS sequence"/>
</dbReference>
<keyword evidence="2" id="KW-1185">Reference proteome</keyword>
<accession>A0A5N0V110</accession>
<gene>
    <name evidence="1" type="ORF">FPZ12_024085</name>
</gene>
<dbReference type="EMBL" id="VMNW02000038">
    <property type="protein sequence ID" value="KAA9157980.1"/>
    <property type="molecule type" value="Genomic_DNA"/>
</dbReference>
<evidence type="ECO:0000313" key="1">
    <source>
        <dbReference type="EMBL" id="KAA9157980.1"/>
    </source>
</evidence>
<sequence length="241" mass="27082">MLDYSVKPDPVFHGRGPLHLGMELEITVPRGDLAPRAEDSLSALGGLGYLKDDSSISHGFELVTHPMSYDWALDHFPWDLLPRLYDQGCSADDNGLHVHISRAAFTGPCHVYRWMKFVYRNQDAVETLARRSSQYAGFHDDKRILVKETCKGARGFIRHAAINTLNSSTLELRVFAGSLAPQQVQAALGFADASVHYTRDLAVADIARHRGWDWSRFATWLLTNPRYLPLTRELEDLACAC</sequence>
<organism evidence="1 2">
    <name type="scientific">Amycolatopsis acidicola</name>
    <dbReference type="NCBI Taxonomy" id="2596893"/>
    <lineage>
        <taxon>Bacteria</taxon>
        <taxon>Bacillati</taxon>
        <taxon>Actinomycetota</taxon>
        <taxon>Actinomycetes</taxon>
        <taxon>Pseudonocardiales</taxon>
        <taxon>Pseudonocardiaceae</taxon>
        <taxon>Amycolatopsis</taxon>
    </lineage>
</organism>
<evidence type="ECO:0008006" key="3">
    <source>
        <dbReference type="Google" id="ProtNLM"/>
    </source>
</evidence>
<proteinExistence type="predicted"/>